<feature type="compositionally biased region" description="Basic and acidic residues" evidence="1">
    <location>
        <begin position="30"/>
        <end position="56"/>
    </location>
</feature>
<dbReference type="PANTHER" id="PTHR22093:SF0">
    <property type="entry name" value="LEUKOCYTE RECEPTOR CLUSTER MEMBER 1"/>
    <property type="match status" value="1"/>
</dbReference>
<organism evidence="3 4">
    <name type="scientific">Plectosphaerella cucumerina</name>
    <dbReference type="NCBI Taxonomy" id="40658"/>
    <lineage>
        <taxon>Eukaryota</taxon>
        <taxon>Fungi</taxon>
        <taxon>Dikarya</taxon>
        <taxon>Ascomycota</taxon>
        <taxon>Pezizomycotina</taxon>
        <taxon>Sordariomycetes</taxon>
        <taxon>Hypocreomycetidae</taxon>
        <taxon>Glomerellales</taxon>
        <taxon>Plectosphaerellaceae</taxon>
        <taxon>Plectosphaerella</taxon>
    </lineage>
</organism>
<feature type="region of interest" description="Disordered" evidence="1">
    <location>
        <begin position="30"/>
        <end position="160"/>
    </location>
</feature>
<evidence type="ECO:0000313" key="3">
    <source>
        <dbReference type="EMBL" id="KAH7347204.1"/>
    </source>
</evidence>
<keyword evidence="4" id="KW-1185">Reference proteome</keyword>
<dbReference type="InterPro" id="IPR039875">
    <property type="entry name" value="LENG1-like"/>
</dbReference>
<dbReference type="EMBL" id="JAGPXD010000007">
    <property type="protein sequence ID" value="KAH7347204.1"/>
    <property type="molecule type" value="Genomic_DNA"/>
</dbReference>
<feature type="compositionally biased region" description="Basic and acidic residues" evidence="1">
    <location>
        <begin position="200"/>
        <end position="221"/>
    </location>
</feature>
<feature type="compositionally biased region" description="Polar residues" evidence="1">
    <location>
        <begin position="105"/>
        <end position="116"/>
    </location>
</feature>
<dbReference type="OrthoDB" id="2159131at2759"/>
<accession>A0A8K0T5S9</accession>
<evidence type="ECO:0000313" key="4">
    <source>
        <dbReference type="Proteomes" id="UP000813385"/>
    </source>
</evidence>
<feature type="domain" description="CBF1-interacting co-repressor CIR N-terminal" evidence="2">
    <location>
        <begin position="10"/>
        <end position="46"/>
    </location>
</feature>
<protein>
    <recommendedName>
        <fullName evidence="2">CBF1-interacting co-repressor CIR N-terminal domain-containing protein</fullName>
    </recommendedName>
</protein>
<sequence>MPLHLLGKKSWNVYNADNIARVKRDEAAAKAAEEADEQRMQEVDAERRLAILRGEEPPPLPPPSDEDVTKARIETSGSGSGREPKKRKRAGEDDTDFELRVAMERSSQVQLSNQDATQRKTSDAPIVGRDGHIDLFGAADKVRRTEKNDEAEAEKRKAKQELEDQYKMRLSSAAGRDGVLNPWYSKDTSGSTELVTVEPVGKDAFGREDPGRLKRDADRISSSDPLAMMKRGAAKVREVKQERRKFLEERSVELKQLQREERRRERHEKERRRGGSDDHRRDRDDHHSRREKSHRDESSGRDGHRRDTSRRHGGERKDRHDRPGEERGRSSHSQRHRDDGSRHSLRRPSR</sequence>
<dbReference type="Proteomes" id="UP000813385">
    <property type="component" value="Unassembled WGS sequence"/>
</dbReference>
<name>A0A8K0T5S9_9PEZI</name>
<reference evidence="3" key="1">
    <citation type="journal article" date="2021" name="Nat. Commun.">
        <title>Genetic determinants of endophytism in the Arabidopsis root mycobiome.</title>
        <authorList>
            <person name="Mesny F."/>
            <person name="Miyauchi S."/>
            <person name="Thiergart T."/>
            <person name="Pickel B."/>
            <person name="Atanasova L."/>
            <person name="Karlsson M."/>
            <person name="Huettel B."/>
            <person name="Barry K.W."/>
            <person name="Haridas S."/>
            <person name="Chen C."/>
            <person name="Bauer D."/>
            <person name="Andreopoulos W."/>
            <person name="Pangilinan J."/>
            <person name="LaButti K."/>
            <person name="Riley R."/>
            <person name="Lipzen A."/>
            <person name="Clum A."/>
            <person name="Drula E."/>
            <person name="Henrissat B."/>
            <person name="Kohler A."/>
            <person name="Grigoriev I.V."/>
            <person name="Martin F.M."/>
            <person name="Hacquard S."/>
        </authorList>
    </citation>
    <scope>NUCLEOTIDE SEQUENCE</scope>
    <source>
        <strain evidence="3">MPI-CAGE-AT-0016</strain>
    </source>
</reference>
<evidence type="ECO:0000256" key="1">
    <source>
        <dbReference type="SAM" id="MobiDB-lite"/>
    </source>
</evidence>
<feature type="compositionally biased region" description="Basic and acidic residues" evidence="1">
    <location>
        <begin position="140"/>
        <end position="160"/>
    </location>
</feature>
<feature type="compositionally biased region" description="Basic and acidic residues" evidence="1">
    <location>
        <begin position="235"/>
        <end position="329"/>
    </location>
</feature>
<dbReference type="PANTHER" id="PTHR22093">
    <property type="entry name" value="LEUKOCYTE RECEPTOR CLUSTER LRC MEMBER 1"/>
    <property type="match status" value="1"/>
</dbReference>
<dbReference type="AlphaFoldDB" id="A0A8K0T5S9"/>
<feature type="region of interest" description="Disordered" evidence="1">
    <location>
        <begin position="199"/>
        <end position="350"/>
    </location>
</feature>
<dbReference type="InterPro" id="IPR019339">
    <property type="entry name" value="CIR_N_dom"/>
</dbReference>
<comment type="caution">
    <text evidence="3">The sequence shown here is derived from an EMBL/GenBank/DDBJ whole genome shotgun (WGS) entry which is preliminary data.</text>
</comment>
<proteinExistence type="predicted"/>
<evidence type="ECO:0000259" key="2">
    <source>
        <dbReference type="SMART" id="SM01083"/>
    </source>
</evidence>
<gene>
    <name evidence="3" type="ORF">B0T11DRAFT_140232</name>
</gene>
<dbReference type="SMART" id="SM01083">
    <property type="entry name" value="Cir_N"/>
    <property type="match status" value="1"/>
</dbReference>